<sequence length="161" mass="18112">MTLSNLGPELRSSGSFSGQPVPRQLVLELLNDAVWAPNDGLREPWRFIYADNGGSARLSGLQEPAPAYLIVVMKEESDPYKRDEDFAAVCCLMQNFQLLACERKLGVRRTMKDWIYDRKQMNVFGVQDKERITAVLEIGFWDGDPGATPSAKVAEVKFELL</sequence>
<keyword evidence="3" id="KW-1185">Reference proteome</keyword>
<dbReference type="HOGENOM" id="CLU_070764_5_1_9"/>
<evidence type="ECO:0000313" key="3">
    <source>
        <dbReference type="Proteomes" id="UP000029500"/>
    </source>
</evidence>
<protein>
    <recommendedName>
        <fullName evidence="1">Nitroreductase domain-containing protein</fullName>
    </recommendedName>
</protein>
<gene>
    <name evidence="2" type="ORF">PGRAT_26480</name>
</gene>
<dbReference type="InterPro" id="IPR000415">
    <property type="entry name" value="Nitroreductase-like"/>
</dbReference>
<organism evidence="2 3">
    <name type="scientific">Paenibacillus graminis</name>
    <dbReference type="NCBI Taxonomy" id="189425"/>
    <lineage>
        <taxon>Bacteria</taxon>
        <taxon>Bacillati</taxon>
        <taxon>Bacillota</taxon>
        <taxon>Bacilli</taxon>
        <taxon>Bacillales</taxon>
        <taxon>Paenibacillaceae</taxon>
        <taxon>Paenibacillus</taxon>
    </lineage>
</organism>
<dbReference type="STRING" id="189425.PGRAT_26480"/>
<dbReference type="KEGG" id="pgm:PGRAT_26480"/>
<dbReference type="Proteomes" id="UP000029500">
    <property type="component" value="Chromosome"/>
</dbReference>
<dbReference type="InterPro" id="IPR029479">
    <property type="entry name" value="Nitroreductase"/>
</dbReference>
<dbReference type="eggNOG" id="COG0778">
    <property type="taxonomic scope" value="Bacteria"/>
</dbReference>
<dbReference type="GO" id="GO:0016491">
    <property type="term" value="F:oxidoreductase activity"/>
    <property type="evidence" value="ECO:0007669"/>
    <property type="project" value="InterPro"/>
</dbReference>
<dbReference type="SUPFAM" id="SSF55469">
    <property type="entry name" value="FMN-dependent nitroreductase-like"/>
    <property type="match status" value="1"/>
</dbReference>
<dbReference type="PANTHER" id="PTHR43821:SF1">
    <property type="entry name" value="NAD(P)H NITROREDUCTASE YDJA-RELATED"/>
    <property type="match status" value="1"/>
</dbReference>
<dbReference type="InterPro" id="IPR052530">
    <property type="entry name" value="NAD(P)H_nitroreductase"/>
</dbReference>
<dbReference type="Gene3D" id="3.40.109.10">
    <property type="entry name" value="NADH Oxidase"/>
    <property type="match status" value="1"/>
</dbReference>
<dbReference type="PANTHER" id="PTHR43821">
    <property type="entry name" value="NAD(P)H NITROREDUCTASE YDJA-RELATED"/>
    <property type="match status" value="1"/>
</dbReference>
<evidence type="ECO:0000259" key="1">
    <source>
        <dbReference type="Pfam" id="PF00881"/>
    </source>
</evidence>
<name>A0A089NNX7_9BACL</name>
<evidence type="ECO:0000313" key="2">
    <source>
        <dbReference type="EMBL" id="AIQ70774.1"/>
    </source>
</evidence>
<dbReference type="AlphaFoldDB" id="A0A089NNX7"/>
<reference evidence="2 3" key="1">
    <citation type="submission" date="2014-08" db="EMBL/GenBank/DDBJ databases">
        <title>Comparative genomics of the Paenibacillus odorifer group.</title>
        <authorList>
            <person name="den Bakker H.C."/>
            <person name="Tsai Y.-C."/>
            <person name="Martin N."/>
            <person name="Korlach J."/>
            <person name="Wiedmann M."/>
        </authorList>
    </citation>
    <scope>NUCLEOTIDE SEQUENCE [LARGE SCALE GENOMIC DNA]</scope>
    <source>
        <strain evidence="2 3">DSM 15220</strain>
    </source>
</reference>
<dbReference type="EMBL" id="CP009287">
    <property type="protein sequence ID" value="AIQ70774.1"/>
    <property type="molecule type" value="Genomic_DNA"/>
</dbReference>
<accession>A0A089NNX7</accession>
<dbReference type="RefSeq" id="WP_025707744.1">
    <property type="nucleotide sequence ID" value="NZ_CP009287.1"/>
</dbReference>
<feature type="domain" description="Nitroreductase" evidence="1">
    <location>
        <begin position="12"/>
        <end position="50"/>
    </location>
</feature>
<dbReference type="Pfam" id="PF00881">
    <property type="entry name" value="Nitroreductase"/>
    <property type="match status" value="1"/>
</dbReference>
<proteinExistence type="predicted"/>